<evidence type="ECO:0000313" key="2">
    <source>
        <dbReference type="EMBL" id="GAA2921374.1"/>
    </source>
</evidence>
<keyword evidence="3" id="KW-1185">Reference proteome</keyword>
<name>A0ABN3WNQ9_STRTU</name>
<reference evidence="2 3" key="1">
    <citation type="journal article" date="2019" name="Int. J. Syst. Evol. Microbiol.">
        <title>The Global Catalogue of Microorganisms (GCM) 10K type strain sequencing project: providing services to taxonomists for standard genome sequencing and annotation.</title>
        <authorList>
            <consortium name="The Broad Institute Genomics Platform"/>
            <consortium name="The Broad Institute Genome Sequencing Center for Infectious Disease"/>
            <person name="Wu L."/>
            <person name="Ma J."/>
        </authorList>
    </citation>
    <scope>NUCLEOTIDE SEQUENCE [LARGE SCALE GENOMIC DNA]</scope>
    <source>
        <strain evidence="2 3">JCM 4087</strain>
    </source>
</reference>
<sequence length="54" mass="5743">MLMTLSADFENEQGAPRMSAVKGPPTAGVRFPTPSGVEIHIGMGDDGGRGWQER</sequence>
<evidence type="ECO:0000256" key="1">
    <source>
        <dbReference type="SAM" id="MobiDB-lite"/>
    </source>
</evidence>
<evidence type="ECO:0000313" key="3">
    <source>
        <dbReference type="Proteomes" id="UP001501102"/>
    </source>
</evidence>
<organism evidence="2 3">
    <name type="scientific">Streptomyces thioluteus</name>
    <dbReference type="NCBI Taxonomy" id="66431"/>
    <lineage>
        <taxon>Bacteria</taxon>
        <taxon>Bacillati</taxon>
        <taxon>Actinomycetota</taxon>
        <taxon>Actinomycetes</taxon>
        <taxon>Kitasatosporales</taxon>
        <taxon>Streptomycetaceae</taxon>
        <taxon>Streptomyces</taxon>
    </lineage>
</organism>
<protein>
    <submittedName>
        <fullName evidence="2">Uncharacterized protein</fullName>
    </submittedName>
</protein>
<gene>
    <name evidence="2" type="ORF">GCM10020221_16950</name>
</gene>
<feature type="region of interest" description="Disordered" evidence="1">
    <location>
        <begin position="1"/>
        <end position="54"/>
    </location>
</feature>
<dbReference type="Proteomes" id="UP001501102">
    <property type="component" value="Unassembled WGS sequence"/>
</dbReference>
<dbReference type="EMBL" id="BAAAXZ010000064">
    <property type="protein sequence ID" value="GAA2921374.1"/>
    <property type="molecule type" value="Genomic_DNA"/>
</dbReference>
<accession>A0ABN3WNQ9</accession>
<comment type="caution">
    <text evidence="2">The sequence shown here is derived from an EMBL/GenBank/DDBJ whole genome shotgun (WGS) entry which is preliminary data.</text>
</comment>
<proteinExistence type="predicted"/>